<dbReference type="Proteomes" id="UP000052258">
    <property type="component" value="Unassembled WGS sequence"/>
</dbReference>
<keyword evidence="2" id="KW-0132">Cell division</keyword>
<protein>
    <submittedName>
        <fullName evidence="2">Cell division topological determinant MinJ</fullName>
    </submittedName>
</protein>
<dbReference type="PATRIC" id="fig|1430899.3.peg.1330"/>
<evidence type="ECO:0000256" key="1">
    <source>
        <dbReference type="SAM" id="Phobius"/>
    </source>
</evidence>
<evidence type="ECO:0000313" key="3">
    <source>
        <dbReference type="Proteomes" id="UP000052258"/>
    </source>
</evidence>
<keyword evidence="2" id="KW-0131">Cell cycle</keyword>
<keyword evidence="1" id="KW-0472">Membrane</keyword>
<proteinExistence type="predicted"/>
<keyword evidence="1" id="KW-0812">Transmembrane</keyword>
<dbReference type="InterPro" id="IPR036034">
    <property type="entry name" value="PDZ_sf"/>
</dbReference>
<feature type="transmembrane region" description="Helical" evidence="1">
    <location>
        <begin position="182"/>
        <end position="202"/>
    </location>
</feature>
<organism evidence="2 3">
    <name type="scientific">Listeria fleischmannii 1991</name>
    <dbReference type="NCBI Taxonomy" id="1430899"/>
    <lineage>
        <taxon>Bacteria</taxon>
        <taxon>Bacillati</taxon>
        <taxon>Bacillota</taxon>
        <taxon>Bacilli</taxon>
        <taxon>Bacillales</taxon>
        <taxon>Listeriaceae</taxon>
        <taxon>Listeria</taxon>
    </lineage>
</organism>
<feature type="transmembrane region" description="Helical" evidence="1">
    <location>
        <begin position="53"/>
        <end position="73"/>
    </location>
</feature>
<dbReference type="Gene3D" id="2.30.42.10">
    <property type="match status" value="1"/>
</dbReference>
<dbReference type="SUPFAM" id="SSF50156">
    <property type="entry name" value="PDZ domain-like"/>
    <property type="match status" value="1"/>
</dbReference>
<keyword evidence="1" id="KW-1133">Transmembrane helix</keyword>
<sequence>MEVIEIILKGIASLFLQPVFYLAILFVIFAGYNRVKWERKSFSVRIYSPFMELKNFFTLGLLVAFFISVILFFAGFSVMMTWIVIFNVVTILALLTSMFRLTSTAITIGISSLVFYFCYYFDIQFGPLQDKYLFYDDLLVDNFMTAMTFLLAVLLFVEAYLISQTSAKSPSPSLRKSERGKFVGAFQLRKLWFIPLVAFIPGNEITQLFDWWPVFHIGADSYTLIILPLVIGFEQKTRSELPEVLSKQIAGQVMTLAVFIAGIGLLSIVIPVLTLFAFVLAIISRFWIMWRYYRNDKFAPQKYIPQPDGIVILGARIGSPSARMSLIAGEKITEVNGMPVKTRADMYEALNINRAFCRLKVVDQNGEPRIEQTALYENESFELGILLVEPR</sequence>
<dbReference type="GO" id="GO:0051301">
    <property type="term" value="P:cell division"/>
    <property type="evidence" value="ECO:0007669"/>
    <property type="project" value="UniProtKB-KW"/>
</dbReference>
<comment type="caution">
    <text evidence="2">The sequence shown here is derived from an EMBL/GenBank/DDBJ whole genome shotgun (WGS) entry which is preliminary data.</text>
</comment>
<dbReference type="AlphaFoldDB" id="A0A0J8J6B7"/>
<feature type="transmembrane region" description="Helical" evidence="1">
    <location>
        <begin position="105"/>
        <end position="123"/>
    </location>
</feature>
<evidence type="ECO:0000313" key="2">
    <source>
        <dbReference type="EMBL" id="KMT59856.1"/>
    </source>
</evidence>
<reference evidence="2 3" key="1">
    <citation type="journal article" date="2015" name="Genome Biol. Evol.">
        <title>Comparative Genomics of Listeria Sensu Lato: Genus-Wide Differences in Evolutionary Dynamics and the Progressive Gain of Complex, Potentially Pathogenicity-Related Traits through Lateral Gene Transfer.</title>
        <authorList>
            <person name="Chiara M."/>
            <person name="Caruso M."/>
            <person name="D'Erchia A.M."/>
            <person name="Manzari C."/>
            <person name="Fraccalvieri R."/>
            <person name="Goffredo E."/>
            <person name="Latorre L."/>
            <person name="Miccolupo A."/>
            <person name="Padalino I."/>
            <person name="Santagada G."/>
            <person name="Chiocco D."/>
            <person name="Pesole G."/>
            <person name="Horner D.S."/>
            <person name="Parisi A."/>
        </authorList>
    </citation>
    <scope>NUCLEOTIDE SEQUENCE [LARGE SCALE GENOMIC DNA]</scope>
    <source>
        <strain evidence="2 3">1991</strain>
    </source>
</reference>
<accession>A0A0J8J6B7</accession>
<name>A0A0J8J6B7_9LIST</name>
<feature type="transmembrane region" description="Helical" evidence="1">
    <location>
        <begin position="79"/>
        <end position="98"/>
    </location>
</feature>
<feature type="transmembrane region" description="Helical" evidence="1">
    <location>
        <begin position="6"/>
        <end position="32"/>
    </location>
</feature>
<keyword evidence="3" id="KW-1185">Reference proteome</keyword>
<gene>
    <name evidence="2" type="ORF">X560_1569</name>
</gene>
<feature type="transmembrane region" description="Helical" evidence="1">
    <location>
        <begin position="253"/>
        <end position="270"/>
    </location>
</feature>
<dbReference type="RefSeq" id="WP_007474048.1">
    <property type="nucleotide sequence ID" value="NZ_KQ130614.1"/>
</dbReference>
<dbReference type="EMBL" id="AZHO01000013">
    <property type="protein sequence ID" value="KMT59856.1"/>
    <property type="molecule type" value="Genomic_DNA"/>
</dbReference>
<dbReference type="OrthoDB" id="198399at2"/>
<feature type="transmembrane region" description="Helical" evidence="1">
    <location>
        <begin position="214"/>
        <end position="233"/>
    </location>
</feature>
<feature type="transmembrane region" description="Helical" evidence="1">
    <location>
        <begin position="143"/>
        <end position="162"/>
    </location>
</feature>